<keyword evidence="5" id="KW-0552">Olfaction</keyword>
<evidence type="ECO:0000256" key="5">
    <source>
        <dbReference type="ARBA" id="ARBA00022725"/>
    </source>
</evidence>
<dbReference type="GO" id="GO:0007165">
    <property type="term" value="P:signal transduction"/>
    <property type="evidence" value="ECO:0007669"/>
    <property type="project" value="UniProtKB-KW"/>
</dbReference>
<dbReference type="EnsemblMetazoa" id="ACHR009122-RA">
    <property type="protein sequence ID" value="ACHR009122-PA"/>
    <property type="gene ID" value="ACHR009122"/>
</dbReference>
<feature type="transmembrane region" description="Helical" evidence="10">
    <location>
        <begin position="297"/>
        <end position="322"/>
    </location>
</feature>
<keyword evidence="7 10" id="KW-0472">Membrane</keyword>
<keyword evidence="4 10" id="KW-0812">Transmembrane</keyword>
<evidence type="ECO:0000256" key="10">
    <source>
        <dbReference type="SAM" id="Phobius"/>
    </source>
</evidence>
<reference evidence="11" key="2">
    <citation type="submission" date="2020-05" db="UniProtKB">
        <authorList>
            <consortium name="EnsemblMetazoa"/>
        </authorList>
    </citation>
    <scope>IDENTIFICATION</scope>
    <source>
        <strain evidence="11">ACHKN1017</strain>
    </source>
</reference>
<organism evidence="11 12">
    <name type="scientific">Anopheles christyi</name>
    <dbReference type="NCBI Taxonomy" id="43041"/>
    <lineage>
        <taxon>Eukaryota</taxon>
        <taxon>Metazoa</taxon>
        <taxon>Ecdysozoa</taxon>
        <taxon>Arthropoda</taxon>
        <taxon>Hexapoda</taxon>
        <taxon>Insecta</taxon>
        <taxon>Pterygota</taxon>
        <taxon>Neoptera</taxon>
        <taxon>Endopterygota</taxon>
        <taxon>Diptera</taxon>
        <taxon>Nematocera</taxon>
        <taxon>Culicoidea</taxon>
        <taxon>Culicidae</taxon>
        <taxon>Anophelinae</taxon>
        <taxon>Anopheles</taxon>
    </lineage>
</organism>
<evidence type="ECO:0000256" key="9">
    <source>
        <dbReference type="ARBA" id="ARBA00023224"/>
    </source>
</evidence>
<dbReference type="STRING" id="43041.A0A182KED4"/>
<name>A0A182KED4_9DIPT</name>
<keyword evidence="12" id="KW-1185">Reference proteome</keyword>
<keyword evidence="6 10" id="KW-1133">Transmembrane helix</keyword>
<evidence type="ECO:0000256" key="2">
    <source>
        <dbReference type="ARBA" id="ARBA00022475"/>
    </source>
</evidence>
<accession>A0A182KED4</accession>
<protein>
    <recommendedName>
        <fullName evidence="13">Odorant receptor</fullName>
    </recommendedName>
</protein>
<evidence type="ECO:0000313" key="12">
    <source>
        <dbReference type="Proteomes" id="UP000075881"/>
    </source>
</evidence>
<evidence type="ECO:0008006" key="13">
    <source>
        <dbReference type="Google" id="ProtNLM"/>
    </source>
</evidence>
<feature type="transmembrane region" description="Helical" evidence="10">
    <location>
        <begin position="179"/>
        <end position="200"/>
    </location>
</feature>
<keyword evidence="8" id="KW-0675">Receptor</keyword>
<sequence>MENHITKQQSLKRFQATVAWQNRILSLFGCYMYLGKQQVSYRIVPICFIASSYIVLTLYCAVQAWGDMGQVVLSIVAVFYALIGVTRLAVAISNPTGCYRSIQLAEEMYRRANGSHPAECVVLAKYTDMFCKSVHFYTLCYLLGVTVVALMPFGFYLFRGERFLPLGIVFPFTDNEDSYGYWCTLAIQLGYMLPGTLALVPSQNIYFAFVFNICLQYDLLIERLKQLDERIREPDSQTEDVNSMSIREQLVEIIQLQQLSISYITHIEHFYQLQSFVEFICNSLQATLTLSELHRSFWLPGFFVFPVAVGQMLILCILGTLIEVKSDHFTDQLYNIAWSEMKLPEQVMFQYVLSSAQQSSQLTCGGFADINMNLFVAIHKKIYSFFMMLQNM</sequence>
<dbReference type="AlphaFoldDB" id="A0A182KED4"/>
<dbReference type="VEuPathDB" id="VectorBase:ACHR009122"/>
<feature type="transmembrane region" description="Helical" evidence="10">
    <location>
        <begin position="71"/>
        <end position="90"/>
    </location>
</feature>
<comment type="subcellular location">
    <subcellularLocation>
        <location evidence="1">Cell membrane</location>
        <topology evidence="1">Multi-pass membrane protein</topology>
    </subcellularLocation>
</comment>
<evidence type="ECO:0000256" key="1">
    <source>
        <dbReference type="ARBA" id="ARBA00004651"/>
    </source>
</evidence>
<evidence type="ECO:0000256" key="6">
    <source>
        <dbReference type="ARBA" id="ARBA00022989"/>
    </source>
</evidence>
<dbReference type="Proteomes" id="UP000075881">
    <property type="component" value="Unassembled WGS sequence"/>
</dbReference>
<reference evidence="12" key="1">
    <citation type="submission" date="2013-03" db="EMBL/GenBank/DDBJ databases">
        <title>The Genome Sequence of Anopheles christyi ACHKN1017.</title>
        <authorList>
            <consortium name="The Broad Institute Genomics Platform"/>
            <person name="Neafsey D.E."/>
            <person name="Besansky N."/>
            <person name="Walker B."/>
            <person name="Young S.K."/>
            <person name="Zeng Q."/>
            <person name="Gargeya S."/>
            <person name="Fitzgerald M."/>
            <person name="Haas B."/>
            <person name="Abouelleil A."/>
            <person name="Allen A.W."/>
            <person name="Alvarado L."/>
            <person name="Arachchi H.M."/>
            <person name="Berlin A.M."/>
            <person name="Chapman S.B."/>
            <person name="Gainer-Dewar J."/>
            <person name="Goldberg J."/>
            <person name="Griggs A."/>
            <person name="Gujja S."/>
            <person name="Hansen M."/>
            <person name="Howarth C."/>
            <person name="Imamovic A."/>
            <person name="Ireland A."/>
            <person name="Larimer J."/>
            <person name="McCowan C."/>
            <person name="Murphy C."/>
            <person name="Pearson M."/>
            <person name="Poon T.W."/>
            <person name="Priest M."/>
            <person name="Roberts A."/>
            <person name="Saif S."/>
            <person name="Shea T."/>
            <person name="Sisk P."/>
            <person name="Sykes S."/>
            <person name="Wortman J."/>
            <person name="Nusbaum C."/>
            <person name="Birren B."/>
        </authorList>
    </citation>
    <scope>NUCLEOTIDE SEQUENCE [LARGE SCALE GENOMIC DNA]</scope>
    <source>
        <strain evidence="12">ACHKN1017</strain>
    </source>
</reference>
<dbReference type="InterPro" id="IPR004117">
    <property type="entry name" value="7tm6_olfct_rcpt"/>
</dbReference>
<keyword evidence="9" id="KW-0807">Transducer</keyword>
<evidence type="ECO:0000256" key="3">
    <source>
        <dbReference type="ARBA" id="ARBA00022606"/>
    </source>
</evidence>
<proteinExistence type="predicted"/>
<evidence type="ECO:0000256" key="8">
    <source>
        <dbReference type="ARBA" id="ARBA00023170"/>
    </source>
</evidence>
<keyword evidence="3" id="KW-0716">Sensory transduction</keyword>
<dbReference type="GO" id="GO:0005886">
    <property type="term" value="C:plasma membrane"/>
    <property type="evidence" value="ECO:0007669"/>
    <property type="project" value="UniProtKB-SubCell"/>
</dbReference>
<dbReference type="GO" id="GO:0004984">
    <property type="term" value="F:olfactory receptor activity"/>
    <property type="evidence" value="ECO:0007669"/>
    <property type="project" value="InterPro"/>
</dbReference>
<feature type="transmembrane region" description="Helical" evidence="10">
    <location>
        <begin position="43"/>
        <end position="65"/>
    </location>
</feature>
<feature type="transmembrane region" description="Helical" evidence="10">
    <location>
        <begin position="134"/>
        <end position="159"/>
    </location>
</feature>
<dbReference type="GO" id="GO:0005549">
    <property type="term" value="F:odorant binding"/>
    <property type="evidence" value="ECO:0007669"/>
    <property type="project" value="InterPro"/>
</dbReference>
<evidence type="ECO:0000256" key="4">
    <source>
        <dbReference type="ARBA" id="ARBA00022692"/>
    </source>
</evidence>
<evidence type="ECO:0000313" key="11">
    <source>
        <dbReference type="EnsemblMetazoa" id="ACHR009122-PA"/>
    </source>
</evidence>
<dbReference type="Pfam" id="PF02949">
    <property type="entry name" value="7tm_6"/>
    <property type="match status" value="1"/>
</dbReference>
<dbReference type="PANTHER" id="PTHR21137:SF35">
    <property type="entry name" value="ODORANT RECEPTOR 19A-RELATED"/>
    <property type="match status" value="1"/>
</dbReference>
<dbReference type="PANTHER" id="PTHR21137">
    <property type="entry name" value="ODORANT RECEPTOR"/>
    <property type="match status" value="1"/>
</dbReference>
<keyword evidence="2" id="KW-1003">Cell membrane</keyword>
<evidence type="ECO:0000256" key="7">
    <source>
        <dbReference type="ARBA" id="ARBA00023136"/>
    </source>
</evidence>